<protein>
    <submittedName>
        <fullName evidence="11">LysM peptidoglycan-binding domain-containing protein</fullName>
    </submittedName>
</protein>
<dbReference type="PROSITE" id="PS00132">
    <property type="entry name" value="CARBOXYPEPT_ZN_1"/>
    <property type="match status" value="1"/>
</dbReference>
<organism evidence="11 12">
    <name type="scientific">Allobacillus salarius</name>
    <dbReference type="NCBI Taxonomy" id="1955272"/>
    <lineage>
        <taxon>Bacteria</taxon>
        <taxon>Bacillati</taxon>
        <taxon>Bacillota</taxon>
        <taxon>Bacilli</taxon>
        <taxon>Bacillales</taxon>
        <taxon>Bacillaceae</taxon>
        <taxon>Allobacillus</taxon>
    </lineage>
</organism>
<dbReference type="SUPFAM" id="SSF54106">
    <property type="entry name" value="LysM domain"/>
    <property type="match status" value="1"/>
</dbReference>
<dbReference type="CDD" id="cd00118">
    <property type="entry name" value="LysM"/>
    <property type="match status" value="2"/>
</dbReference>
<feature type="domain" description="LysM" evidence="9">
    <location>
        <begin position="51"/>
        <end position="94"/>
    </location>
</feature>
<dbReference type="SMART" id="SM00257">
    <property type="entry name" value="LysM"/>
    <property type="match status" value="2"/>
</dbReference>
<dbReference type="RefSeq" id="WP_144087269.1">
    <property type="nucleotide sequence ID" value="NZ_VMHE01000001.1"/>
</dbReference>
<dbReference type="CDD" id="cd06229">
    <property type="entry name" value="M14_Endopeptidase_I"/>
    <property type="match status" value="1"/>
</dbReference>
<dbReference type="GO" id="GO:0008270">
    <property type="term" value="F:zinc ion binding"/>
    <property type="evidence" value="ECO:0007669"/>
    <property type="project" value="InterPro"/>
</dbReference>
<dbReference type="InterPro" id="IPR018392">
    <property type="entry name" value="LysM"/>
</dbReference>
<sequence length="395" mass="45262">MEIIVQPEMTFFRLSQTFGISLDLLVKSNRFLEPDQLIPGQVVKIPGYETTTHIIQSGDTLYRIGIEYDVPLDQLLISNQVDPRELEVGQTVRIPELTEQRITDVHKSYTSDRVEDELMLLISRYPFMELQTIGESVLGKPIYELHIGTGNKLVHINGSFHANESITTNVIMAFIEDYAHAMVDQEPIRGIDMNAFFRDVRLSIVPLVNPDGVDLVNGQLPNDQEIRDQVIEINNGSTDFRTWKANIRGVDLNNQYPAGWMIEQQRKPKTPQPRNFPGYGPLTEPEALALYNLALAEQFDRVLALHTQGEVIFWGYEGFEPPEAEQIVLEYQRVSSYTPIRYVDSHAGYKDWFIQDFRRPGYTIELGKGVNPLPISQFDDIYEDMLGIFLANYYI</sequence>
<dbReference type="GO" id="GO:0006508">
    <property type="term" value="P:proteolysis"/>
    <property type="evidence" value="ECO:0007669"/>
    <property type="project" value="UniProtKB-KW"/>
</dbReference>
<evidence type="ECO:0000256" key="2">
    <source>
        <dbReference type="ARBA" id="ARBA00005988"/>
    </source>
</evidence>
<feature type="domain" description="Peptidase M14" evidence="10">
    <location>
        <begin position="107"/>
        <end position="393"/>
    </location>
</feature>
<dbReference type="GO" id="GO:0005615">
    <property type="term" value="C:extracellular space"/>
    <property type="evidence" value="ECO:0007669"/>
    <property type="project" value="TreeGrafter"/>
</dbReference>
<dbReference type="PANTHER" id="PTHR11705">
    <property type="entry name" value="PROTEASE FAMILY M14 CARBOXYPEPTIDASE A,B"/>
    <property type="match status" value="1"/>
</dbReference>
<comment type="cofactor">
    <cofactor evidence="1">
        <name>Zn(2+)</name>
        <dbReference type="ChEBI" id="CHEBI:29105"/>
    </cofactor>
</comment>
<proteinExistence type="inferred from homology"/>
<dbReference type="Proteomes" id="UP000316425">
    <property type="component" value="Unassembled WGS sequence"/>
</dbReference>
<dbReference type="EMBL" id="VMHE01000001">
    <property type="protein sequence ID" value="TSJ67510.1"/>
    <property type="molecule type" value="Genomic_DNA"/>
</dbReference>
<name>A0A556PT00_9BACI</name>
<comment type="similarity">
    <text evidence="2 8">Belongs to the peptidase M14 family.</text>
</comment>
<keyword evidence="3" id="KW-0645">Protease</keyword>
<reference evidence="11 12" key="1">
    <citation type="submission" date="2019-07" db="EMBL/GenBank/DDBJ databases">
        <title>Allobacillus sp. nov. SKP isolated from shrimp paste of Euphausiacea.</title>
        <authorList>
            <person name="Kanchanasin P."/>
            <person name="Tanasupawat S."/>
            <person name="Shi W."/>
            <person name="Wu L."/>
            <person name="Ma J."/>
        </authorList>
    </citation>
    <scope>NUCLEOTIDE SEQUENCE [LARGE SCALE GENOMIC DNA]</scope>
    <source>
        <strain evidence="11 12">SKP4-8</strain>
    </source>
</reference>
<feature type="domain" description="LysM" evidence="9">
    <location>
        <begin position="1"/>
        <end position="45"/>
    </location>
</feature>
<dbReference type="Gene3D" id="3.10.350.10">
    <property type="entry name" value="LysM domain"/>
    <property type="match status" value="2"/>
</dbReference>
<evidence type="ECO:0000313" key="12">
    <source>
        <dbReference type="Proteomes" id="UP000316425"/>
    </source>
</evidence>
<dbReference type="AlphaFoldDB" id="A0A556PT00"/>
<evidence type="ECO:0000256" key="3">
    <source>
        <dbReference type="ARBA" id="ARBA00022670"/>
    </source>
</evidence>
<dbReference type="InterPro" id="IPR057246">
    <property type="entry name" value="CARBOXYPEPT_ZN_1"/>
</dbReference>
<evidence type="ECO:0000256" key="1">
    <source>
        <dbReference type="ARBA" id="ARBA00001947"/>
    </source>
</evidence>
<keyword evidence="4" id="KW-0479">Metal-binding</keyword>
<dbReference type="Pfam" id="PF00246">
    <property type="entry name" value="Peptidase_M14"/>
    <property type="match status" value="1"/>
</dbReference>
<comment type="caution">
    <text evidence="11">The sequence shown here is derived from an EMBL/GenBank/DDBJ whole genome shotgun (WGS) entry which is preliminary data.</text>
</comment>
<evidence type="ECO:0000256" key="5">
    <source>
        <dbReference type="ARBA" id="ARBA00022801"/>
    </source>
</evidence>
<dbReference type="Gene3D" id="3.40.630.10">
    <property type="entry name" value="Zn peptidases"/>
    <property type="match status" value="1"/>
</dbReference>
<keyword evidence="12" id="KW-1185">Reference proteome</keyword>
<dbReference type="GO" id="GO:0004181">
    <property type="term" value="F:metallocarboxypeptidase activity"/>
    <property type="evidence" value="ECO:0007669"/>
    <property type="project" value="InterPro"/>
</dbReference>
<evidence type="ECO:0000259" key="9">
    <source>
        <dbReference type="PROSITE" id="PS51782"/>
    </source>
</evidence>
<dbReference type="InterPro" id="IPR034274">
    <property type="entry name" value="ENP1_M14_CPD"/>
</dbReference>
<dbReference type="SMART" id="SM00631">
    <property type="entry name" value="Zn_pept"/>
    <property type="match status" value="1"/>
</dbReference>
<evidence type="ECO:0000256" key="4">
    <source>
        <dbReference type="ARBA" id="ARBA00022723"/>
    </source>
</evidence>
<dbReference type="OrthoDB" id="9802862at2"/>
<evidence type="ECO:0000313" key="11">
    <source>
        <dbReference type="EMBL" id="TSJ67510.1"/>
    </source>
</evidence>
<accession>A0A556PT00</accession>
<dbReference type="PROSITE" id="PS51782">
    <property type="entry name" value="LYSM"/>
    <property type="match status" value="2"/>
</dbReference>
<keyword evidence="7" id="KW-0482">Metalloprotease</keyword>
<dbReference type="PROSITE" id="PS52035">
    <property type="entry name" value="PEPTIDASE_M14"/>
    <property type="match status" value="1"/>
</dbReference>
<dbReference type="InterPro" id="IPR000834">
    <property type="entry name" value="Peptidase_M14"/>
</dbReference>
<dbReference type="InterPro" id="IPR036779">
    <property type="entry name" value="LysM_dom_sf"/>
</dbReference>
<dbReference type="SUPFAM" id="SSF53187">
    <property type="entry name" value="Zn-dependent exopeptidases"/>
    <property type="match status" value="1"/>
</dbReference>
<dbReference type="PRINTS" id="PR00765">
    <property type="entry name" value="CRBOXYPTASEA"/>
</dbReference>
<keyword evidence="6" id="KW-0862">Zinc</keyword>
<evidence type="ECO:0000256" key="6">
    <source>
        <dbReference type="ARBA" id="ARBA00022833"/>
    </source>
</evidence>
<dbReference type="PANTHER" id="PTHR11705:SF143">
    <property type="entry name" value="SLL0236 PROTEIN"/>
    <property type="match status" value="1"/>
</dbReference>
<evidence type="ECO:0000256" key="8">
    <source>
        <dbReference type="PROSITE-ProRule" id="PRU01379"/>
    </source>
</evidence>
<evidence type="ECO:0000256" key="7">
    <source>
        <dbReference type="ARBA" id="ARBA00023049"/>
    </source>
</evidence>
<dbReference type="Pfam" id="PF01476">
    <property type="entry name" value="LysM"/>
    <property type="match status" value="2"/>
</dbReference>
<gene>
    <name evidence="11" type="ORF">FPQ13_00115</name>
</gene>
<feature type="active site" description="Proton donor/acceptor" evidence="8">
    <location>
        <position position="365"/>
    </location>
</feature>
<evidence type="ECO:0000259" key="10">
    <source>
        <dbReference type="PROSITE" id="PS52035"/>
    </source>
</evidence>
<keyword evidence="5" id="KW-0378">Hydrolase</keyword>